<dbReference type="Pfam" id="PF00487">
    <property type="entry name" value="FA_desaturase"/>
    <property type="match status" value="1"/>
</dbReference>
<feature type="transmembrane region" description="Helical" evidence="1">
    <location>
        <begin position="82"/>
        <end position="102"/>
    </location>
</feature>
<dbReference type="EMBL" id="OZ022409">
    <property type="protein sequence ID" value="CAK9440243.1"/>
    <property type="molecule type" value="Genomic_DNA"/>
</dbReference>
<reference evidence="3 4" key="1">
    <citation type="submission" date="2024-03" db="EMBL/GenBank/DDBJ databases">
        <authorList>
            <person name="Brejova B."/>
        </authorList>
    </citation>
    <scope>NUCLEOTIDE SEQUENCE [LARGE SCALE GENOMIC DNA]</scope>
    <source>
        <strain evidence="3 4">CBS 14171</strain>
    </source>
</reference>
<dbReference type="RefSeq" id="XP_066831281.1">
    <property type="nucleotide sequence ID" value="XM_066974554.1"/>
</dbReference>
<dbReference type="GeneID" id="92209539"/>
<evidence type="ECO:0000313" key="3">
    <source>
        <dbReference type="EMBL" id="CAK9440243.1"/>
    </source>
</evidence>
<feature type="domain" description="Fatty acid desaturase" evidence="2">
    <location>
        <begin position="113"/>
        <end position="384"/>
    </location>
</feature>
<sequence>MSSATTSSVSSSFNSGAAASSSKIERKGNVATLSTSAGYQTNLTAVDTYGNTFQVPDYTIKDILSAIPAHCYQRRLLQSLFYVFRDMTCMVVLGYLANNYVADIPSPYLRFAAWAGYVWMQGLFGTGLWVLAHECGHQAFSDYGWVNDLVGWILHSYLLVPYFSWKFSHGKHHKATGHLTRDMVFVPKTKEQFLKARGFDDLEDLLGDSPIYSLTQLIVQQTFGWIGYLFANLSGQKFPGKSWWQVSHFNPSSLIFEKKDYYYILLSDVGILVQATVIYLWYQNFGAFNFAVNYLLPYFLVNHWLVFITYLQHSDPQMPHYEAHQWTFARGAAATIDREFGFVGKHIFHDIIETHVLHHYVSRIPFYNAREASEAIKKVMGIHYQHSDENMWVSLWKSARWCQFVDGKNGVMMYRNTNGFGVDPKKETVKK</sequence>
<keyword evidence="1" id="KW-0472">Membrane</keyword>
<dbReference type="InterPro" id="IPR005804">
    <property type="entry name" value="FA_desaturase_dom"/>
</dbReference>
<evidence type="ECO:0000259" key="2">
    <source>
        <dbReference type="Pfam" id="PF00487"/>
    </source>
</evidence>
<dbReference type="PANTHER" id="PTHR32100">
    <property type="entry name" value="OMEGA-6 FATTY ACID DESATURASE, CHLOROPLASTIC"/>
    <property type="match status" value="1"/>
</dbReference>
<feature type="transmembrane region" description="Helical" evidence="1">
    <location>
        <begin position="294"/>
        <end position="311"/>
    </location>
</feature>
<proteinExistence type="predicted"/>
<keyword evidence="1" id="KW-0812">Transmembrane</keyword>
<name>A0ABP0ZPP5_9ASCO</name>
<gene>
    <name evidence="3" type="ORF">LODBEIA_P43430</name>
</gene>
<dbReference type="CDD" id="cd03507">
    <property type="entry name" value="Delta12-FADS-like"/>
    <property type="match status" value="1"/>
</dbReference>
<keyword evidence="4" id="KW-1185">Reference proteome</keyword>
<feature type="transmembrane region" description="Helical" evidence="1">
    <location>
        <begin position="143"/>
        <end position="163"/>
    </location>
</feature>
<keyword evidence="1" id="KW-1133">Transmembrane helix</keyword>
<dbReference type="Proteomes" id="UP001497383">
    <property type="component" value="Chromosome 5"/>
</dbReference>
<feature type="transmembrane region" description="Helical" evidence="1">
    <location>
        <begin position="261"/>
        <end position="282"/>
    </location>
</feature>
<feature type="transmembrane region" description="Helical" evidence="1">
    <location>
        <begin position="108"/>
        <end position="131"/>
    </location>
</feature>
<accession>A0ABP0ZPP5</accession>
<evidence type="ECO:0000256" key="1">
    <source>
        <dbReference type="SAM" id="Phobius"/>
    </source>
</evidence>
<organism evidence="3 4">
    <name type="scientific">Lodderomyces beijingensis</name>
    <dbReference type="NCBI Taxonomy" id="1775926"/>
    <lineage>
        <taxon>Eukaryota</taxon>
        <taxon>Fungi</taxon>
        <taxon>Dikarya</taxon>
        <taxon>Ascomycota</taxon>
        <taxon>Saccharomycotina</taxon>
        <taxon>Pichiomycetes</taxon>
        <taxon>Debaryomycetaceae</taxon>
        <taxon>Candida/Lodderomyces clade</taxon>
        <taxon>Lodderomyces</taxon>
    </lineage>
</organism>
<evidence type="ECO:0000313" key="4">
    <source>
        <dbReference type="Proteomes" id="UP001497383"/>
    </source>
</evidence>
<dbReference type="InterPro" id="IPR012171">
    <property type="entry name" value="Fatty_acid_desaturase"/>
</dbReference>
<protein>
    <recommendedName>
        <fullName evidence="2">Fatty acid desaturase domain-containing protein</fullName>
    </recommendedName>
</protein>